<dbReference type="AlphaFoldDB" id="A0A1N7SXL8"/>
<sequence>MAPDAERIGNRAPALPLHTQLRAHDVRRYIVKTIEGHRDQRRRWSCCLSLRAAAELPVLLRYFR</sequence>
<keyword evidence="2" id="KW-1185">Reference proteome</keyword>
<accession>A0A1N7SXL8</accession>
<reference evidence="1" key="1">
    <citation type="submission" date="2016-12" db="EMBL/GenBank/DDBJ databases">
        <authorList>
            <person name="Moulin L."/>
        </authorList>
    </citation>
    <scope>NUCLEOTIDE SEQUENCE [LARGE SCALE GENOMIC DNA]</scope>
    <source>
        <strain evidence="1">STM 7183</strain>
    </source>
</reference>
<evidence type="ECO:0000313" key="1">
    <source>
        <dbReference type="EMBL" id="SIT52240.1"/>
    </source>
</evidence>
<evidence type="ECO:0000313" key="2">
    <source>
        <dbReference type="Proteomes" id="UP000195569"/>
    </source>
</evidence>
<name>A0A1N7SXL8_9BURK</name>
<protein>
    <submittedName>
        <fullName evidence="1">Uncharacterized protein</fullName>
    </submittedName>
</protein>
<proteinExistence type="predicted"/>
<gene>
    <name evidence="1" type="ORF">BN2476_2270001</name>
</gene>
<organism evidence="1 2">
    <name type="scientific">Paraburkholderia piptadeniae</name>
    <dbReference type="NCBI Taxonomy" id="1701573"/>
    <lineage>
        <taxon>Bacteria</taxon>
        <taxon>Pseudomonadati</taxon>
        <taxon>Pseudomonadota</taxon>
        <taxon>Betaproteobacteria</taxon>
        <taxon>Burkholderiales</taxon>
        <taxon>Burkholderiaceae</taxon>
        <taxon>Paraburkholderia</taxon>
    </lineage>
</organism>
<dbReference type="EMBL" id="CYGY02000227">
    <property type="protein sequence ID" value="SIT52240.1"/>
    <property type="molecule type" value="Genomic_DNA"/>
</dbReference>
<dbReference type="Proteomes" id="UP000195569">
    <property type="component" value="Unassembled WGS sequence"/>
</dbReference>
<comment type="caution">
    <text evidence="1">The sequence shown here is derived from an EMBL/GenBank/DDBJ whole genome shotgun (WGS) entry which is preliminary data.</text>
</comment>